<comment type="caution">
    <text evidence="2">The sequence shown here is derived from an EMBL/GenBank/DDBJ whole genome shotgun (WGS) entry which is preliminary data.</text>
</comment>
<accession>A0A0U9HHK9</accession>
<evidence type="ECO:0000313" key="3">
    <source>
        <dbReference type="Proteomes" id="UP000052946"/>
    </source>
</evidence>
<feature type="transmembrane region" description="Helical" evidence="1">
    <location>
        <begin position="7"/>
        <end position="29"/>
    </location>
</feature>
<reference evidence="3" key="1">
    <citation type="submission" date="2015-07" db="EMBL/GenBank/DDBJ databases">
        <title>Draft Genome Sequence of Oceanobacillus picturae Heshi-B3 that Was Isolated from Fermented Rice Bran with Aging Salted Mackerel, Which Was Named Heshiko as Traditional Fermented Seafood in Japan.</title>
        <authorList>
            <person name="Akuzawa S."/>
            <person name="Nakagawa J."/>
            <person name="Kanekatsu T."/>
            <person name="Kanesaki Y."/>
            <person name="Suzuki T."/>
        </authorList>
    </citation>
    <scope>NUCLEOTIDE SEQUENCE [LARGE SCALE GENOMIC DNA]</scope>
    <source>
        <strain evidence="3">Heshi-B3</strain>
    </source>
</reference>
<protein>
    <submittedName>
        <fullName evidence="2">Molybdenum ABC transporter permease</fullName>
    </submittedName>
</protein>
<evidence type="ECO:0000256" key="1">
    <source>
        <dbReference type="SAM" id="Phobius"/>
    </source>
</evidence>
<reference evidence="2 3" key="2">
    <citation type="journal article" date="2016" name="Genome Announc.">
        <title>Draft Genome Sequence of Oceanobacillus picturae Heshi-B3, Isolated from Fermented Rice Bran in a Traditional Japanese Seafood Dish.</title>
        <authorList>
            <person name="Akuzawa S."/>
            <person name="Nagaoka J."/>
            <person name="Kanekatsu M."/>
            <person name="Kanesaki Y."/>
            <person name="Suzuki T."/>
        </authorList>
    </citation>
    <scope>NUCLEOTIDE SEQUENCE [LARGE SCALE GENOMIC DNA]</scope>
    <source>
        <strain evidence="2 3">Heshi-B3</strain>
    </source>
</reference>
<feature type="transmembrane region" description="Helical" evidence="1">
    <location>
        <begin position="69"/>
        <end position="94"/>
    </location>
</feature>
<keyword evidence="1" id="KW-0812">Transmembrane</keyword>
<dbReference type="RefSeq" id="WP_058951112.1">
    <property type="nucleotide sequence ID" value="NZ_BBXV01000048.1"/>
</dbReference>
<sequence length="106" mass="12022">MKKIKDFIIEMLIIASPLAFAYLITGMWLSGITHNSDGASARMYGNIWIEFDKIFQGEVLSSTTYNIEVIQVFWCIVIVSFSLVLVGKIGYVLIKQNSKKRVVNNE</sequence>
<dbReference type="EMBL" id="BBXV01000048">
    <property type="protein sequence ID" value="GAQ19492.1"/>
    <property type="molecule type" value="Genomic_DNA"/>
</dbReference>
<organism evidence="2 3">
    <name type="scientific">Oceanobacillus picturae</name>
    <dbReference type="NCBI Taxonomy" id="171693"/>
    <lineage>
        <taxon>Bacteria</taxon>
        <taxon>Bacillati</taxon>
        <taxon>Bacillota</taxon>
        <taxon>Bacilli</taxon>
        <taxon>Bacillales</taxon>
        <taxon>Bacillaceae</taxon>
        <taxon>Oceanobacillus</taxon>
    </lineage>
</organism>
<name>A0A0U9HHK9_9BACI</name>
<dbReference type="Proteomes" id="UP000052946">
    <property type="component" value="Unassembled WGS sequence"/>
</dbReference>
<dbReference type="AlphaFoldDB" id="A0A0U9HHK9"/>
<evidence type="ECO:0000313" key="2">
    <source>
        <dbReference type="EMBL" id="GAQ19492.1"/>
    </source>
</evidence>
<keyword evidence="1" id="KW-1133">Transmembrane helix</keyword>
<proteinExistence type="predicted"/>
<keyword evidence="1" id="KW-0472">Membrane</keyword>
<gene>
    <name evidence="2" type="ORF">OPHB3_3461</name>
</gene>